<dbReference type="EMBL" id="CP068148">
    <property type="protein sequence ID" value="QQU55674.1"/>
    <property type="molecule type" value="Genomic_DNA"/>
</dbReference>
<dbReference type="EMBL" id="CP033893">
    <property type="protein sequence ID" value="QDL34970.1"/>
    <property type="molecule type" value="Genomic_DNA"/>
</dbReference>
<proteinExistence type="predicted"/>
<dbReference type="Gene3D" id="1.20.144.10">
    <property type="entry name" value="Phosphatidic acid phosphatase type 2/haloperoxidase"/>
    <property type="match status" value="1"/>
</dbReference>
<dbReference type="AlphaFoldDB" id="A0A515D3N0"/>
<evidence type="ECO:0000259" key="2">
    <source>
        <dbReference type="SMART" id="SM00014"/>
    </source>
</evidence>
<feature type="chain" id="PRO_5021724069" evidence="1">
    <location>
        <begin position="34"/>
        <end position="290"/>
    </location>
</feature>
<dbReference type="Pfam" id="PF01569">
    <property type="entry name" value="PAP2"/>
    <property type="match status" value="1"/>
</dbReference>
<evidence type="ECO:0000313" key="6">
    <source>
        <dbReference type="Proteomes" id="UP000595237"/>
    </source>
</evidence>
<dbReference type="GO" id="GO:0030288">
    <property type="term" value="C:outer membrane-bounded periplasmic space"/>
    <property type="evidence" value="ECO:0007669"/>
    <property type="project" value="InterPro"/>
</dbReference>
<dbReference type="SUPFAM" id="SSF48317">
    <property type="entry name" value="Acid phosphatase/Vanadium-dependent haloperoxidase"/>
    <property type="match status" value="1"/>
</dbReference>
<protein>
    <submittedName>
        <fullName evidence="3">Phosphatase PAP2 family protein</fullName>
    </submittedName>
</protein>
<dbReference type="SMART" id="SM00014">
    <property type="entry name" value="acidPPc"/>
    <property type="match status" value="1"/>
</dbReference>
<dbReference type="Proteomes" id="UP000317572">
    <property type="component" value="Chromosome"/>
</dbReference>
<dbReference type="GO" id="GO:0003993">
    <property type="term" value="F:acid phosphatase activity"/>
    <property type="evidence" value="ECO:0007669"/>
    <property type="project" value="InterPro"/>
</dbReference>
<feature type="signal peptide" evidence="1">
    <location>
        <begin position="1"/>
        <end position="33"/>
    </location>
</feature>
<evidence type="ECO:0000313" key="4">
    <source>
        <dbReference type="EMBL" id="QQU55674.1"/>
    </source>
</evidence>
<dbReference type="RefSeq" id="WP_020837208.1">
    <property type="nucleotide sequence ID" value="NZ_CAMIQY010000005.1"/>
</dbReference>
<sequence length="290" mass="31858">MKIENNQNTTRSKCFAVLALLLGSTAFLSAAHANNDTAPNNDPAETWRTDYSDIGYPNVGFSPYIKGWINGYLTPADYPDGAKILPPPPKEHSAAAKSDIETFHELRQLRDTPRGQLAIEDAKLSFNHIGSAFSPALGITISRKNTPHLHLLLSRVFTDAGYASNDTKKAFSRIRPYSALRIDSCTPKEHSALSNDGGSYPSGHAVTGMMWAMTLTAMEPQLATPLMKKGYEFGRSRLICGVHWESDVNAGRFLAAGAFARLQASPEYQKQFREAKLEVDRLLAQKQGSK</sequence>
<feature type="domain" description="Phosphatidic acid phosphatase type 2/haloperoxidase" evidence="2">
    <location>
        <begin position="151"/>
        <end position="263"/>
    </location>
</feature>
<reference evidence="3 5" key="1">
    <citation type="submission" date="2018-11" db="EMBL/GenBank/DDBJ databases">
        <title>The first complete genome of Serratia liquefaciens isolated from metalophyte plant revel distinctness adaptive mechanisms in an extreme habitat.</title>
        <authorList>
            <person name="Caneschi W.L."/>
            <person name="Sanchez A.B."/>
            <person name="Felestrino E.B."/>
            <person name="Assis R.A.B."/>
            <person name="Lemes C.G.C."/>
            <person name="Cordeiro I.F."/>
            <person name="Fonseca N.P."/>
            <person name="Villa M."/>
            <person name="Vieira I.T."/>
            <person name="Moraes L.A."/>
            <person name="Kamino L.H.Y."/>
            <person name="do Carmo F."/>
            <person name="Garcia C.M."/>
            <person name="Almeida N.F."/>
            <person name="Silva R.S."/>
            <person name="Ferro J.A."/>
            <person name="Ferro M.I.T."/>
            <person name="Varani A.M."/>
            <person name="Ferreira R.M."/>
            <person name="dos Santos V.L."/>
            <person name="Silva U.C."/>
            <person name="Setubal J.C."/>
            <person name="Moreira L.M."/>
        </authorList>
    </citation>
    <scope>NUCLEOTIDE SEQUENCE [LARGE SCALE GENOMIC DNA]</scope>
    <source>
        <strain evidence="3 5">FG3</strain>
    </source>
</reference>
<reference evidence="4 6" key="2">
    <citation type="submission" date="2021-01" db="EMBL/GenBank/DDBJ databases">
        <title>FDA dAtabase for Regulatory Grade micrObial Sequences (FDA-ARGOS): Supporting development and validation of Infectious Disease Dx tests.</title>
        <authorList>
            <person name="Blissenbach B."/>
            <person name="Krut O."/>
            <person name="Tallon L."/>
            <person name="Sadzewicz L."/>
            <person name="Zhao X."/>
            <person name="Boylan J."/>
            <person name="Ott S."/>
            <person name="Bowen H."/>
            <person name="Vavikolanu K."/>
            <person name="Mehta A."/>
            <person name="Aluvathingal J."/>
            <person name="Nadendla S."/>
            <person name="Yan Y."/>
            <person name="Sichtig H."/>
        </authorList>
    </citation>
    <scope>NUCLEOTIDE SEQUENCE [LARGE SCALE GENOMIC DNA]</scope>
    <source>
        <strain evidence="4 6">FDAARGOS_1081</strain>
    </source>
</reference>
<evidence type="ECO:0000313" key="3">
    <source>
        <dbReference type="EMBL" id="QDL34970.1"/>
    </source>
</evidence>
<name>A0A515D3N0_SERLI</name>
<evidence type="ECO:0000313" key="5">
    <source>
        <dbReference type="Proteomes" id="UP000317572"/>
    </source>
</evidence>
<dbReference type="GeneID" id="29905250"/>
<keyword evidence="6" id="KW-1185">Reference proteome</keyword>
<gene>
    <name evidence="3" type="ORF">EGO53_25785</name>
    <name evidence="4" type="ORF">I6I38_01265</name>
</gene>
<dbReference type="InterPro" id="IPR001011">
    <property type="entry name" value="Acid_Pase_classA_bac"/>
</dbReference>
<evidence type="ECO:0000256" key="1">
    <source>
        <dbReference type="SAM" id="SignalP"/>
    </source>
</evidence>
<keyword evidence="1" id="KW-0732">Signal</keyword>
<accession>A0A515D3N0</accession>
<dbReference type="CDD" id="cd03397">
    <property type="entry name" value="PAP2_acid_phosphatase"/>
    <property type="match status" value="1"/>
</dbReference>
<dbReference type="InterPro" id="IPR036938">
    <property type="entry name" value="PAP2/HPO_sf"/>
</dbReference>
<organism evidence="3 5">
    <name type="scientific">Serratia liquefaciens</name>
    <dbReference type="NCBI Taxonomy" id="614"/>
    <lineage>
        <taxon>Bacteria</taxon>
        <taxon>Pseudomonadati</taxon>
        <taxon>Pseudomonadota</taxon>
        <taxon>Gammaproteobacteria</taxon>
        <taxon>Enterobacterales</taxon>
        <taxon>Yersiniaceae</taxon>
        <taxon>Serratia</taxon>
    </lineage>
</organism>
<dbReference type="InterPro" id="IPR000326">
    <property type="entry name" value="PAP2/HPO"/>
</dbReference>
<dbReference type="Proteomes" id="UP000595237">
    <property type="component" value="Chromosome"/>
</dbReference>
<dbReference type="PRINTS" id="PR00483">
    <property type="entry name" value="BACPHPHTASE"/>
</dbReference>